<reference evidence="1 2" key="1">
    <citation type="submission" date="2016-09" db="EMBL/GenBank/DDBJ databases">
        <title>The complete genome sequences of Rhizobium gallicum, symbiovars gallicum and phaseoli, symbionts associated to common bean (Phaseolus vulgaris).</title>
        <authorList>
            <person name="Bustos P."/>
            <person name="Santamaria R.I."/>
            <person name="Perez-Carrascal O.M."/>
            <person name="Juarez S."/>
            <person name="Lozano L."/>
            <person name="Martinez-Flores I."/>
            <person name="Martinez-Romero E."/>
            <person name="Cevallos M."/>
            <person name="Romero D."/>
            <person name="Davila G."/>
            <person name="Gonzalez V."/>
        </authorList>
    </citation>
    <scope>NUCLEOTIDE SEQUENCE [LARGE SCALE GENOMIC DNA]</scope>
    <source>
        <strain evidence="1 2">8C-3</strain>
        <plasmid evidence="2">Plasmid prsp8c3a</plasmid>
    </source>
</reference>
<evidence type="ECO:0000313" key="1">
    <source>
        <dbReference type="EMBL" id="APO76969.1"/>
    </source>
</evidence>
<dbReference type="AlphaFoldDB" id="A0A1L5P9V6"/>
<proteinExistence type="predicted"/>
<name>A0A1L5P9V6_RHIET</name>
<organism evidence="1 2">
    <name type="scientific">Rhizobium etli 8C-3</name>
    <dbReference type="NCBI Taxonomy" id="538025"/>
    <lineage>
        <taxon>Bacteria</taxon>
        <taxon>Pseudomonadati</taxon>
        <taxon>Pseudomonadota</taxon>
        <taxon>Alphaproteobacteria</taxon>
        <taxon>Hyphomicrobiales</taxon>
        <taxon>Rhizobiaceae</taxon>
        <taxon>Rhizobium/Agrobacterium group</taxon>
        <taxon>Rhizobium</taxon>
    </lineage>
</organism>
<dbReference type="Proteomes" id="UP000185109">
    <property type="component" value="Plasmid pRsp8C3a"/>
</dbReference>
<keyword evidence="1" id="KW-0614">Plasmid</keyword>
<geneLocation type="plasmid" evidence="2">
    <name>prsp8c3a</name>
</geneLocation>
<sequence>MPDPSNHLIYRNVETSVVCKMRGTTTHLGKGDPLRVSRCIPPGLDARLALASSKRPPVSSAIK</sequence>
<protein>
    <submittedName>
        <fullName evidence="1">Uncharacterized protein</fullName>
    </submittedName>
</protein>
<evidence type="ECO:0000313" key="2">
    <source>
        <dbReference type="Proteomes" id="UP000185109"/>
    </source>
</evidence>
<gene>
    <name evidence="1" type="ORF">AM571_PA00082</name>
</gene>
<accession>A0A1L5P9V6</accession>
<dbReference type="EMBL" id="CP017242">
    <property type="protein sequence ID" value="APO76969.1"/>
    <property type="molecule type" value="Genomic_DNA"/>
</dbReference>